<dbReference type="InterPro" id="IPR011035">
    <property type="entry name" value="Ribosomal_bL25/Gln-tRNA_synth"/>
</dbReference>
<dbReference type="Pfam" id="PF20974">
    <property type="entry name" value="tRNA-synt_1c_C2"/>
    <property type="match status" value="1"/>
</dbReference>
<dbReference type="RefSeq" id="WP_158353586.1">
    <property type="nucleotide sequence ID" value="NZ_CP034852.1"/>
</dbReference>
<dbReference type="PROSITE" id="PS00178">
    <property type="entry name" value="AA_TRNA_LIGASE_I"/>
    <property type="match status" value="1"/>
</dbReference>
<dbReference type="InterPro" id="IPR020059">
    <property type="entry name" value="Glu/Gln-tRNA-synth_Ib_codon-bd"/>
</dbReference>
<dbReference type="GO" id="GO:0005524">
    <property type="term" value="F:ATP binding"/>
    <property type="evidence" value="ECO:0007669"/>
    <property type="project" value="UniProtKB-KW"/>
</dbReference>
<dbReference type="OrthoDB" id="9801560at2"/>
<evidence type="ECO:0000256" key="6">
    <source>
        <dbReference type="ARBA" id="ARBA00022840"/>
    </source>
</evidence>
<feature type="domain" description="tRNA synthetases class I (E and Q) anti-codon binding" evidence="14">
    <location>
        <begin position="452"/>
        <end position="524"/>
    </location>
</feature>
<keyword evidence="7 11" id="KW-0648">Protein biosynthesis</keyword>
<reference evidence="15 16" key="1">
    <citation type="submission" date="2018-12" db="EMBL/GenBank/DDBJ databases">
        <authorList>
            <person name="Chong R.A."/>
        </authorList>
    </citation>
    <scope>NUCLEOTIDE SEQUENCE [LARGE SCALE GENOMIC DNA]</scope>
    <source>
        <strain evidence="15 16">Tca</strain>
    </source>
</reference>
<dbReference type="InterPro" id="IPR020061">
    <property type="entry name" value="Glu_tRNA_lig_a-bdl"/>
</dbReference>
<dbReference type="FunFam" id="1.10.1160.10:FF:000001">
    <property type="entry name" value="Glutamine--tRNA ligase"/>
    <property type="match status" value="1"/>
</dbReference>
<dbReference type="GO" id="GO:0006425">
    <property type="term" value="P:glutaminyl-tRNA aminoacylation"/>
    <property type="evidence" value="ECO:0007669"/>
    <property type="project" value="UniProtKB-UniRule"/>
</dbReference>
<sequence length="543" mass="64397">MNKINGFINNIIQQDIKKKIITKLRTRFPPEPNGYLHIGHIKSMHLNFILAEYYKGCCKLRFDDTNPKKEKNKFVTSIKKDILWMGFNLNKNITFTSEYFEIIYQYAIELIKKKLAYVDQLNKIQIKQYRGTLKQPGKNSPYRNQTIEESLNLFKKMKKGFFSEGQACLRAKINMKASSILMRDPVLYRIIHKEHHKTKNSWLIYPTYDFAHCISDSIEGITHSLCTLEFKENKKLYEWILDNISVVHYPKQYEYARLKLEYTVLSKRKLTILVKNKIVSGWNDPRMPTISGLKKKGYTPESLKKFCNKIGVSKQDSLIELHSLESCIRNELNKQSMRTMAIIDPILVIIENMNEKKYENISVLNHPKMPNMGIRNIVFSKEIYIDKSDFKEYADEKYKGLTLKNTVRLRYAYTIKVKDIKYDKKGNIKKILCTYDNTTLHTYKNQKKKIGIIHWISKNDAIPAYFYFYSPLFTIKNPEIEKNFLNFINLHSKIKKKGFVNKETLINFNNYPFQFERIGYFFIDKKYTNKIVFHQTVSLKNKR</sequence>
<dbReference type="Gene3D" id="1.10.1160.10">
    <property type="entry name" value="Glutamyl-trna Synthetase, Domain 2"/>
    <property type="match status" value="1"/>
</dbReference>
<dbReference type="GO" id="GO:0005829">
    <property type="term" value="C:cytosol"/>
    <property type="evidence" value="ECO:0007669"/>
    <property type="project" value="TreeGrafter"/>
</dbReference>
<reference evidence="15 16" key="2">
    <citation type="submission" date="2019-05" db="EMBL/GenBank/DDBJ databases">
        <title>Genome evolution of the obligate endosymbiont Buchnera aphidicola.</title>
        <authorList>
            <person name="Moran N.A."/>
        </authorList>
    </citation>
    <scope>NUCLEOTIDE SEQUENCE [LARGE SCALE GENOMIC DNA]</scope>
    <source>
        <strain evidence="15 16">Tca</strain>
    </source>
</reference>
<evidence type="ECO:0000259" key="14">
    <source>
        <dbReference type="Pfam" id="PF20974"/>
    </source>
</evidence>
<dbReference type="PANTHER" id="PTHR43097:SF5">
    <property type="entry name" value="GLUTAMATE--TRNA LIGASE"/>
    <property type="match status" value="1"/>
</dbReference>
<evidence type="ECO:0000256" key="2">
    <source>
        <dbReference type="ARBA" id="ARBA00012836"/>
    </source>
</evidence>
<evidence type="ECO:0000259" key="13">
    <source>
        <dbReference type="Pfam" id="PF03950"/>
    </source>
</evidence>
<dbReference type="Proteomes" id="UP000298782">
    <property type="component" value="Chromosome"/>
</dbReference>
<dbReference type="PRINTS" id="PR00987">
    <property type="entry name" value="TRNASYNTHGLU"/>
</dbReference>
<dbReference type="EC" id="6.1.1.18" evidence="2 10"/>
<dbReference type="FunFam" id="3.90.800.10:FF:000001">
    <property type="entry name" value="Glutamine--tRNA ligase"/>
    <property type="match status" value="1"/>
</dbReference>
<dbReference type="SUPFAM" id="SSF50715">
    <property type="entry name" value="Ribosomal protein L25-like"/>
    <property type="match status" value="1"/>
</dbReference>
<proteinExistence type="inferred from homology"/>
<dbReference type="InterPro" id="IPR020056">
    <property type="entry name" value="Rbsml_bL25/Gln-tRNA_synth_N"/>
</dbReference>
<dbReference type="Gene3D" id="3.90.800.10">
    <property type="entry name" value="Glutamyl-tRNA Synthetase, Domain 3"/>
    <property type="match status" value="1"/>
</dbReference>
<evidence type="ECO:0000256" key="11">
    <source>
        <dbReference type="RuleBase" id="RU363037"/>
    </source>
</evidence>
<evidence type="ECO:0000256" key="4">
    <source>
        <dbReference type="ARBA" id="ARBA00022598"/>
    </source>
</evidence>
<dbReference type="Pfam" id="PF00749">
    <property type="entry name" value="tRNA-synt_1c"/>
    <property type="match status" value="1"/>
</dbReference>
<dbReference type="Gene3D" id="2.40.240.10">
    <property type="entry name" value="Ribosomal Protein L25, Chain P"/>
    <property type="match status" value="2"/>
</dbReference>
<comment type="similarity">
    <text evidence="1 11">Belongs to the class-I aminoacyl-tRNA synthetase family.</text>
</comment>
<evidence type="ECO:0000313" key="15">
    <source>
        <dbReference type="EMBL" id="QCI26845.1"/>
    </source>
</evidence>
<dbReference type="SUPFAM" id="SSF52374">
    <property type="entry name" value="Nucleotidylyl transferase"/>
    <property type="match status" value="1"/>
</dbReference>
<organism evidence="15 16">
    <name type="scientific">Buchnera aphidicola</name>
    <name type="common">Thelaxes californica</name>
    <dbReference type="NCBI Taxonomy" id="1315998"/>
    <lineage>
        <taxon>Bacteria</taxon>
        <taxon>Pseudomonadati</taxon>
        <taxon>Pseudomonadota</taxon>
        <taxon>Gammaproteobacteria</taxon>
        <taxon>Enterobacterales</taxon>
        <taxon>Erwiniaceae</taxon>
        <taxon>Buchnera</taxon>
    </lineage>
</organism>
<evidence type="ECO:0000256" key="7">
    <source>
        <dbReference type="ARBA" id="ARBA00022917"/>
    </source>
</evidence>
<dbReference type="InterPro" id="IPR050132">
    <property type="entry name" value="Gln/Glu-tRNA_Ligase"/>
</dbReference>
<dbReference type="Pfam" id="PF03950">
    <property type="entry name" value="tRNA-synt_1c_C"/>
    <property type="match status" value="1"/>
</dbReference>
<dbReference type="InterPro" id="IPR004514">
    <property type="entry name" value="Gln-tRNA-synth"/>
</dbReference>
<accession>A0A4D6YP20</accession>
<dbReference type="Gene3D" id="3.40.50.620">
    <property type="entry name" value="HUPs"/>
    <property type="match status" value="1"/>
</dbReference>
<gene>
    <name evidence="15" type="primary">glnS</name>
    <name evidence="15" type="ORF">D9V80_01615</name>
</gene>
<feature type="domain" description="Glutamyl/glutaminyl-tRNA synthetase class Ib catalytic" evidence="12">
    <location>
        <begin position="23"/>
        <end position="333"/>
    </location>
</feature>
<dbReference type="FunFam" id="3.40.50.620:FF:000037">
    <property type="entry name" value="Glutamine--tRNA ligase cytoplasmic"/>
    <property type="match status" value="1"/>
</dbReference>
<keyword evidence="6 11" id="KW-0067">ATP-binding</keyword>
<dbReference type="InterPro" id="IPR000924">
    <property type="entry name" value="Glu/Gln-tRNA-synth"/>
</dbReference>
<dbReference type="PANTHER" id="PTHR43097">
    <property type="entry name" value="GLUTAMINE-TRNA LIGASE"/>
    <property type="match status" value="1"/>
</dbReference>
<dbReference type="InterPro" id="IPR001412">
    <property type="entry name" value="aa-tRNA-synth_I_CS"/>
</dbReference>
<feature type="domain" description="Glutamyl/glutaminyl-tRNA synthetase class Ib anti-codon binding" evidence="13">
    <location>
        <begin position="337"/>
        <end position="436"/>
    </location>
</feature>
<keyword evidence="3" id="KW-0963">Cytoplasm</keyword>
<keyword evidence="5 11" id="KW-0547">Nucleotide-binding</keyword>
<dbReference type="EMBL" id="CP034852">
    <property type="protein sequence ID" value="QCI26845.1"/>
    <property type="molecule type" value="Genomic_DNA"/>
</dbReference>
<name>A0A4D6YP20_9GAMM</name>
<dbReference type="GO" id="GO:0004819">
    <property type="term" value="F:glutamine-tRNA ligase activity"/>
    <property type="evidence" value="ECO:0007669"/>
    <property type="project" value="UniProtKB-UniRule"/>
</dbReference>
<evidence type="ECO:0000256" key="5">
    <source>
        <dbReference type="ARBA" id="ARBA00022741"/>
    </source>
</evidence>
<dbReference type="InterPro" id="IPR020058">
    <property type="entry name" value="Glu/Gln-tRNA-synth_Ib_cat-dom"/>
</dbReference>
<protein>
    <recommendedName>
        <fullName evidence="2 10">Glutamine--tRNA ligase</fullName>
        <ecNumber evidence="2 10">6.1.1.18</ecNumber>
    </recommendedName>
</protein>
<dbReference type="AlphaFoldDB" id="A0A4D6YP20"/>
<evidence type="ECO:0000259" key="12">
    <source>
        <dbReference type="Pfam" id="PF00749"/>
    </source>
</evidence>
<comment type="catalytic activity">
    <reaction evidence="9">
        <text>tRNA(Gln) + L-glutamine + ATP = L-glutaminyl-tRNA(Gln) + AMP + diphosphate</text>
        <dbReference type="Rhea" id="RHEA:20121"/>
        <dbReference type="Rhea" id="RHEA-COMP:9662"/>
        <dbReference type="Rhea" id="RHEA-COMP:9681"/>
        <dbReference type="ChEBI" id="CHEBI:30616"/>
        <dbReference type="ChEBI" id="CHEBI:33019"/>
        <dbReference type="ChEBI" id="CHEBI:58359"/>
        <dbReference type="ChEBI" id="CHEBI:78442"/>
        <dbReference type="ChEBI" id="CHEBI:78521"/>
        <dbReference type="ChEBI" id="CHEBI:456215"/>
        <dbReference type="EC" id="6.1.1.18"/>
    </reaction>
</comment>
<dbReference type="NCBIfam" id="TIGR00440">
    <property type="entry name" value="glnS"/>
    <property type="match status" value="1"/>
</dbReference>
<evidence type="ECO:0000313" key="16">
    <source>
        <dbReference type="Proteomes" id="UP000298782"/>
    </source>
</evidence>
<evidence type="ECO:0000256" key="1">
    <source>
        <dbReference type="ARBA" id="ARBA00005594"/>
    </source>
</evidence>
<keyword evidence="8 11" id="KW-0030">Aminoacyl-tRNA synthetase</keyword>
<evidence type="ECO:0000256" key="9">
    <source>
        <dbReference type="ARBA" id="ARBA00048270"/>
    </source>
</evidence>
<evidence type="ECO:0000256" key="10">
    <source>
        <dbReference type="NCBIfam" id="TIGR00440"/>
    </source>
</evidence>
<evidence type="ECO:0000256" key="8">
    <source>
        <dbReference type="ARBA" id="ARBA00023146"/>
    </source>
</evidence>
<keyword evidence="4 11" id="KW-0436">Ligase</keyword>
<keyword evidence="16" id="KW-1185">Reference proteome</keyword>
<evidence type="ECO:0000256" key="3">
    <source>
        <dbReference type="ARBA" id="ARBA00022490"/>
    </source>
</evidence>
<dbReference type="InterPro" id="IPR014729">
    <property type="entry name" value="Rossmann-like_a/b/a_fold"/>
</dbReference>
<dbReference type="InterPro" id="IPR049437">
    <property type="entry name" value="tRNA-synt_1c_C2"/>
</dbReference>